<comment type="caution">
    <text evidence="14">The sequence shown here is derived from an EMBL/GenBank/DDBJ whole genome shotgun (WGS) entry which is preliminary data.</text>
</comment>
<keyword evidence="7" id="KW-0509">mRNA transport</keyword>
<evidence type="ECO:0000256" key="4">
    <source>
        <dbReference type="ARBA" id="ARBA00022490"/>
    </source>
</evidence>
<evidence type="ECO:0000256" key="5">
    <source>
        <dbReference type="ARBA" id="ARBA00022614"/>
    </source>
</evidence>
<dbReference type="InterPro" id="IPR032675">
    <property type="entry name" value="LRR_dom_sf"/>
</dbReference>
<dbReference type="SMART" id="SM00804">
    <property type="entry name" value="TAP_C"/>
    <property type="match status" value="1"/>
</dbReference>
<dbReference type="Gene3D" id="3.10.450.50">
    <property type="match status" value="1"/>
</dbReference>
<evidence type="ECO:0000256" key="7">
    <source>
        <dbReference type="ARBA" id="ARBA00022816"/>
    </source>
</evidence>
<keyword evidence="15" id="KW-1185">Reference proteome</keyword>
<feature type="compositionally biased region" description="Low complexity" evidence="11">
    <location>
        <begin position="51"/>
        <end position="68"/>
    </location>
</feature>
<keyword evidence="4" id="KW-0963">Cytoplasm</keyword>
<dbReference type="SUPFAM" id="SSF46934">
    <property type="entry name" value="UBA-like"/>
    <property type="match status" value="1"/>
</dbReference>
<accession>A0AAD6MQ48</accession>
<dbReference type="Proteomes" id="UP001215712">
    <property type="component" value="Unassembled WGS sequence"/>
</dbReference>
<dbReference type="GO" id="GO:0016973">
    <property type="term" value="P:poly(A)+ mRNA export from nucleus"/>
    <property type="evidence" value="ECO:0007669"/>
    <property type="project" value="TreeGrafter"/>
</dbReference>
<evidence type="ECO:0000256" key="8">
    <source>
        <dbReference type="ARBA" id="ARBA00023242"/>
    </source>
</evidence>
<keyword evidence="6" id="KW-0677">Repeat</keyword>
<evidence type="ECO:0000313" key="15">
    <source>
        <dbReference type="Proteomes" id="UP001215712"/>
    </source>
</evidence>
<dbReference type="EMBL" id="JAQJAN010000023">
    <property type="protein sequence ID" value="KAJ5703358.1"/>
    <property type="molecule type" value="Genomic_DNA"/>
</dbReference>
<evidence type="ECO:0000259" key="12">
    <source>
        <dbReference type="PROSITE" id="PS50177"/>
    </source>
</evidence>
<dbReference type="InterPro" id="IPR005637">
    <property type="entry name" value="TAP_C_dom"/>
</dbReference>
<dbReference type="InterPro" id="IPR057125">
    <property type="entry name" value="NXF1/2/3/5-like_LRR"/>
</dbReference>
<gene>
    <name evidence="14" type="ORF">N7493_011747</name>
</gene>
<dbReference type="Gene3D" id="1.10.8.10">
    <property type="entry name" value="DNA helicase RuvA subunit, C-terminal domain"/>
    <property type="match status" value="1"/>
</dbReference>
<evidence type="ECO:0000256" key="1">
    <source>
        <dbReference type="ARBA" id="ARBA00004123"/>
    </source>
</evidence>
<dbReference type="SUPFAM" id="SSF54427">
    <property type="entry name" value="NTF2-like"/>
    <property type="match status" value="1"/>
</dbReference>
<comment type="function">
    <text evidence="9">Involved in the export of mRNA from the nucleus to the cytoplasm.</text>
</comment>
<dbReference type="Pfam" id="PF03943">
    <property type="entry name" value="TAP_C"/>
    <property type="match status" value="1"/>
</dbReference>
<dbReference type="PANTHER" id="PTHR10662">
    <property type="entry name" value="NUCLEAR RNA EXPORT FACTOR"/>
    <property type="match status" value="1"/>
</dbReference>
<evidence type="ECO:0000313" key="14">
    <source>
        <dbReference type="EMBL" id="KAJ5703358.1"/>
    </source>
</evidence>
<dbReference type="CDD" id="cd14342">
    <property type="entry name" value="UBA_TAP-C"/>
    <property type="match status" value="1"/>
</dbReference>
<dbReference type="FunFam" id="1.10.8.10:FF:000018">
    <property type="entry name" value="Nuclear RNA export factor 1"/>
    <property type="match status" value="1"/>
</dbReference>
<reference evidence="14" key="1">
    <citation type="journal article" date="2023" name="IMA Fungus">
        <title>Comparative genomic study of the Penicillium genus elucidates a diverse pangenome and 15 lateral gene transfer events.</title>
        <authorList>
            <person name="Petersen C."/>
            <person name="Sorensen T."/>
            <person name="Nielsen M.R."/>
            <person name="Sondergaard T.E."/>
            <person name="Sorensen J.L."/>
            <person name="Fitzpatrick D.A."/>
            <person name="Frisvad J.C."/>
            <person name="Nielsen K.L."/>
        </authorList>
    </citation>
    <scope>NUCLEOTIDE SEQUENCE</scope>
    <source>
        <strain evidence="14">IBT 17514</strain>
    </source>
</reference>
<protein>
    <recommendedName>
        <fullName evidence="10">mRNA export factor MEX67</fullName>
    </recommendedName>
</protein>
<comment type="subcellular location">
    <subcellularLocation>
        <location evidence="1">Nucleus</location>
    </subcellularLocation>
</comment>
<dbReference type="InterPro" id="IPR009060">
    <property type="entry name" value="UBA-like_sf"/>
</dbReference>
<dbReference type="GO" id="GO:0003723">
    <property type="term" value="F:RNA binding"/>
    <property type="evidence" value="ECO:0007669"/>
    <property type="project" value="TreeGrafter"/>
</dbReference>
<dbReference type="FunFam" id="3.10.450.50:FF:000013">
    <property type="entry name" value="mRNA export factor mex67"/>
    <property type="match status" value="1"/>
</dbReference>
<dbReference type="PROSITE" id="PS50177">
    <property type="entry name" value="NTF2_DOMAIN"/>
    <property type="match status" value="1"/>
</dbReference>
<evidence type="ECO:0000256" key="6">
    <source>
        <dbReference type="ARBA" id="ARBA00022737"/>
    </source>
</evidence>
<dbReference type="FunFam" id="3.80.10.10:FF:000296">
    <property type="entry name" value="mRNA export factor MEX67"/>
    <property type="match status" value="1"/>
</dbReference>
<evidence type="ECO:0000256" key="2">
    <source>
        <dbReference type="ARBA" id="ARBA00009285"/>
    </source>
</evidence>
<dbReference type="Pfam" id="PF22602">
    <property type="entry name" value="NXF_NTF2"/>
    <property type="match status" value="1"/>
</dbReference>
<evidence type="ECO:0000256" key="9">
    <source>
        <dbReference type="ARBA" id="ARBA00055253"/>
    </source>
</evidence>
<evidence type="ECO:0000256" key="11">
    <source>
        <dbReference type="SAM" id="MobiDB-lite"/>
    </source>
</evidence>
<dbReference type="InterPro" id="IPR032710">
    <property type="entry name" value="NTF2-like_dom_sf"/>
</dbReference>
<keyword evidence="8" id="KW-0539">Nucleus</keyword>
<dbReference type="GO" id="GO:0042272">
    <property type="term" value="C:nuclear RNA export factor complex"/>
    <property type="evidence" value="ECO:0007669"/>
    <property type="project" value="UniProtKB-ARBA"/>
</dbReference>
<feature type="domain" description="NTF2" evidence="12">
    <location>
        <begin position="393"/>
        <end position="562"/>
    </location>
</feature>
<comment type="similarity">
    <text evidence="2">Belongs to the NXF family.</text>
</comment>
<evidence type="ECO:0000256" key="3">
    <source>
        <dbReference type="ARBA" id="ARBA00022448"/>
    </source>
</evidence>
<dbReference type="InterPro" id="IPR002075">
    <property type="entry name" value="NTF2_dom"/>
</dbReference>
<feature type="region of interest" description="Disordered" evidence="11">
    <location>
        <begin position="1"/>
        <end position="74"/>
    </location>
</feature>
<dbReference type="InterPro" id="IPR030217">
    <property type="entry name" value="NXF_fam"/>
</dbReference>
<dbReference type="PROSITE" id="PS51450">
    <property type="entry name" value="LRR"/>
    <property type="match status" value="1"/>
</dbReference>
<dbReference type="Pfam" id="PF24048">
    <property type="entry name" value="LRR_NXF1-5"/>
    <property type="match status" value="1"/>
</dbReference>
<dbReference type="InterPro" id="IPR001611">
    <property type="entry name" value="Leu-rich_rpt"/>
</dbReference>
<organism evidence="14 15">
    <name type="scientific">Penicillium malachiteum</name>
    <dbReference type="NCBI Taxonomy" id="1324776"/>
    <lineage>
        <taxon>Eukaryota</taxon>
        <taxon>Fungi</taxon>
        <taxon>Dikarya</taxon>
        <taxon>Ascomycota</taxon>
        <taxon>Pezizomycotina</taxon>
        <taxon>Eurotiomycetes</taxon>
        <taxon>Eurotiomycetidae</taxon>
        <taxon>Eurotiales</taxon>
        <taxon>Aspergillaceae</taxon>
        <taxon>Penicillium</taxon>
    </lineage>
</organism>
<keyword evidence="3" id="KW-0813">Transport</keyword>
<feature type="domain" description="TAP-C" evidence="13">
    <location>
        <begin position="624"/>
        <end position="679"/>
    </location>
</feature>
<dbReference type="PANTHER" id="PTHR10662:SF22">
    <property type="entry name" value="NUCLEAR RNA EXPORT FACTOR 1"/>
    <property type="match status" value="1"/>
</dbReference>
<evidence type="ECO:0000256" key="10">
    <source>
        <dbReference type="ARBA" id="ARBA00069694"/>
    </source>
</evidence>
<name>A0AAD6MQ48_9EURO</name>
<keyword evidence="5" id="KW-0433">Leucine-rich repeat</keyword>
<proteinExistence type="inferred from homology"/>
<dbReference type="AlphaFoldDB" id="A0AAD6MQ48"/>
<reference evidence="14" key="2">
    <citation type="submission" date="2023-01" db="EMBL/GenBank/DDBJ databases">
        <authorList>
            <person name="Petersen C."/>
        </authorList>
    </citation>
    <scope>NUCLEOTIDE SEQUENCE</scope>
    <source>
        <strain evidence="14">IBT 17514</strain>
    </source>
</reference>
<evidence type="ECO:0000259" key="13">
    <source>
        <dbReference type="PROSITE" id="PS51281"/>
    </source>
</evidence>
<dbReference type="SUPFAM" id="SSF52058">
    <property type="entry name" value="L domain-like"/>
    <property type="match status" value="1"/>
</dbReference>
<dbReference type="PROSITE" id="PS51281">
    <property type="entry name" value="TAP_C"/>
    <property type="match status" value="1"/>
</dbReference>
<sequence>MARGGGGIRKQRGPTRTDRDGDMDMDQTGARGGRQNRDSNPRSRGGRHPGGRAPVPRASAPRAPAGGRSQIRGKNLAMMERAIASVKESQVNVRSGKNTTNPLEEICISGWKESTAAKNRDGGVSNLVSFIERKMIANAKSGTRPKVTKSRVEGDTLVVSVRPEWASHVTMLNGFKFAGAPIIVEPYDSSSNAALTRELGMAGETSASTEDTKAKLTAILTKRYYPDTKLLNLSGLSTDPDLVAMGIFNSISTQSKFFPASMKVWSQGFTDPTARREAVVSVSLADNQLENLSAVTSLAATIPGLKNLDMSNNKIKDSSSFAAWRWKFRNLEFLDMTGNPWCSDEQFKDTLMKWFPTLQTLNNVQVRTAEEVAAQKKTPIPVQVPHFQDEADIVANFIGPFFSGFDNNRNDLVNRLYDDRSVFSYNINVAAPKAPEAETPGWDAYIKKSRNLLKINHLPAQMSRSFTGKSKIHEIWNSLPPTRHPDSAVNAKEYLVECHPIPGLADPTGQSPTGVGGLLVMVHSKFEESVGGKVESRSFDRTFVLGPGVDGSIRVINDALCIRAYGGFDAWVPETQQATTQAIVPPATTAAPTVTPAAPIPMAAPSDLPLGYGAPAPGKTDDQVQKEQLIAQLSEKSNMTLQYTEMALSSNGWDLQAAWANFESLKAQGALPADAFRAEAEL</sequence>
<dbReference type="InterPro" id="IPR018222">
    <property type="entry name" value="Nuclear_transport_factor_2_euk"/>
</dbReference>
<dbReference type="Gene3D" id="3.80.10.10">
    <property type="entry name" value="Ribonuclease Inhibitor"/>
    <property type="match status" value="1"/>
</dbReference>